<keyword evidence="2" id="KW-0808">Transferase</keyword>
<protein>
    <submittedName>
        <fullName evidence="2">Phosphotransferase</fullName>
    </submittedName>
</protein>
<dbReference type="EMBL" id="CP045119">
    <property type="protein sequence ID" value="QIN81826.1"/>
    <property type="molecule type" value="Genomic_DNA"/>
</dbReference>
<gene>
    <name evidence="2" type="ORF">GBA63_03605</name>
</gene>
<accession>A0A6G8Q5T6</accession>
<evidence type="ECO:0000313" key="2">
    <source>
        <dbReference type="EMBL" id="QIN81826.1"/>
    </source>
</evidence>
<feature type="domain" description="Aminoglycoside phosphotransferase" evidence="1">
    <location>
        <begin position="55"/>
        <end position="251"/>
    </location>
</feature>
<organism evidence="2 3">
    <name type="scientific">Rubrobacter tropicus</name>
    <dbReference type="NCBI Taxonomy" id="2653851"/>
    <lineage>
        <taxon>Bacteria</taxon>
        <taxon>Bacillati</taxon>
        <taxon>Actinomycetota</taxon>
        <taxon>Rubrobacteria</taxon>
        <taxon>Rubrobacterales</taxon>
        <taxon>Rubrobacteraceae</taxon>
        <taxon>Rubrobacter</taxon>
    </lineage>
</organism>
<reference evidence="2 3" key="1">
    <citation type="submission" date="2019-10" db="EMBL/GenBank/DDBJ databases">
        <title>Rubrobacter sp nov SCSIO 52090 isolated from a deep-sea sediment in the South China Sea.</title>
        <authorList>
            <person name="Chen R.W."/>
        </authorList>
    </citation>
    <scope>NUCLEOTIDE SEQUENCE [LARGE SCALE GENOMIC DNA]</scope>
    <source>
        <strain evidence="2 3">SCSIO 52909</strain>
    </source>
</reference>
<evidence type="ECO:0000313" key="3">
    <source>
        <dbReference type="Proteomes" id="UP000501452"/>
    </source>
</evidence>
<proteinExistence type="predicted"/>
<evidence type="ECO:0000259" key="1">
    <source>
        <dbReference type="Pfam" id="PF01636"/>
    </source>
</evidence>
<dbReference type="Gene3D" id="3.90.1200.10">
    <property type="match status" value="1"/>
</dbReference>
<dbReference type="InterPro" id="IPR011009">
    <property type="entry name" value="Kinase-like_dom_sf"/>
</dbReference>
<keyword evidence="3" id="KW-1185">Reference proteome</keyword>
<dbReference type="SUPFAM" id="SSF56112">
    <property type="entry name" value="Protein kinase-like (PK-like)"/>
    <property type="match status" value="1"/>
</dbReference>
<dbReference type="GO" id="GO:0016740">
    <property type="term" value="F:transferase activity"/>
    <property type="evidence" value="ECO:0007669"/>
    <property type="project" value="UniProtKB-KW"/>
</dbReference>
<sequence length="339" mass="37545">MTLEMSSKEIKQDLSRRIEMVKQPGFLNSRIRPHFPDDGVNGGGWETRVLQLDGTGAATLEIGLGGQKVFAKFYRPDDEGAPLIYEKLKTLRAAGFGPGERYQVAEPLDVVPEYGMLLTKGAEGPAVSDFIGGDRDALFSGAVESARWLARLHSSPVRIGKPRSLAASSELLSVARRLAKVMTRSPGHLETADGMIRRMERMAEDTVDGLLVQGHGQYRPIHVFVGGPSVTVIDMDRSRPYDPSYDVVEFLVRLRKSVLKYAGSVEPADAPTRAFLETYVSAVPDRSYLANLSFHWARFILHGLNGEMKDDQTGEPEFDRIVAFYHSEFEDVLGGRFVI</sequence>
<dbReference type="RefSeq" id="WP_166173583.1">
    <property type="nucleotide sequence ID" value="NZ_CP045119.1"/>
</dbReference>
<name>A0A6G8Q5T6_9ACTN</name>
<dbReference type="Proteomes" id="UP000501452">
    <property type="component" value="Chromosome"/>
</dbReference>
<dbReference type="AlphaFoldDB" id="A0A6G8Q5T6"/>
<dbReference type="InterPro" id="IPR002575">
    <property type="entry name" value="Aminoglycoside_PTrfase"/>
</dbReference>
<dbReference type="Pfam" id="PF01636">
    <property type="entry name" value="APH"/>
    <property type="match status" value="1"/>
</dbReference>
<dbReference type="KEGG" id="rub:GBA63_03605"/>